<dbReference type="RefSeq" id="WP_140453303.1">
    <property type="nucleotide sequence ID" value="NZ_VFRP01000004.1"/>
</dbReference>
<dbReference type="EMBL" id="VFRP01000004">
    <property type="protein sequence ID" value="TPE52061.1"/>
    <property type="molecule type" value="Genomic_DNA"/>
</dbReference>
<dbReference type="Proteomes" id="UP000319255">
    <property type="component" value="Unassembled WGS sequence"/>
</dbReference>
<accession>A0A501WYF7</accession>
<organism evidence="1 2">
    <name type="scientific">Amaricoccus solimangrovi</name>
    <dbReference type="NCBI Taxonomy" id="2589815"/>
    <lineage>
        <taxon>Bacteria</taxon>
        <taxon>Pseudomonadati</taxon>
        <taxon>Pseudomonadota</taxon>
        <taxon>Alphaproteobacteria</taxon>
        <taxon>Rhodobacterales</taxon>
        <taxon>Paracoccaceae</taxon>
        <taxon>Amaricoccus</taxon>
    </lineage>
</organism>
<dbReference type="AlphaFoldDB" id="A0A501WYF7"/>
<dbReference type="Pfam" id="PF04390">
    <property type="entry name" value="LptE"/>
    <property type="match status" value="1"/>
</dbReference>
<gene>
    <name evidence="1" type="ORF">FJM51_06435</name>
</gene>
<reference evidence="1 2" key="1">
    <citation type="submission" date="2019-06" db="EMBL/GenBank/DDBJ databases">
        <title>A novel bacterium of genus Amaricoccus, isolated from marine sediment.</title>
        <authorList>
            <person name="Huang H."/>
            <person name="Mo K."/>
            <person name="Hu Y."/>
        </authorList>
    </citation>
    <scope>NUCLEOTIDE SEQUENCE [LARGE SCALE GENOMIC DNA]</scope>
    <source>
        <strain evidence="1 2">HB172011</strain>
    </source>
</reference>
<dbReference type="InterPro" id="IPR007485">
    <property type="entry name" value="LPS_assembly_LptE"/>
</dbReference>
<sequence length="169" mass="18009">MWCSDRRGFLALCLAGLALAGCGFRPLYGEGSPAAGMRGQFMLETPDGQPGFDMREQLLARLGQPDQPRYRLRVALDLRSQGSALTQQDYTTRYDVTGVARYDVLPLGGGAPVFSGTVTSSTAYSAPEGDNSSAFASLVAARDAQVRLARTLADQIVMELAVTAGQRGQ</sequence>
<comment type="caution">
    <text evidence="1">The sequence shown here is derived from an EMBL/GenBank/DDBJ whole genome shotgun (WGS) entry which is preliminary data.</text>
</comment>
<protein>
    <recommendedName>
        <fullName evidence="3">LPS-assembly lipoprotein</fullName>
    </recommendedName>
</protein>
<dbReference type="OrthoDB" id="7629596at2"/>
<dbReference type="PROSITE" id="PS51257">
    <property type="entry name" value="PROKAR_LIPOPROTEIN"/>
    <property type="match status" value="1"/>
</dbReference>
<dbReference type="GO" id="GO:0043165">
    <property type="term" value="P:Gram-negative-bacterium-type cell outer membrane assembly"/>
    <property type="evidence" value="ECO:0007669"/>
    <property type="project" value="InterPro"/>
</dbReference>
<evidence type="ECO:0000313" key="2">
    <source>
        <dbReference type="Proteomes" id="UP000319255"/>
    </source>
</evidence>
<proteinExistence type="predicted"/>
<keyword evidence="2" id="KW-1185">Reference proteome</keyword>
<dbReference type="GO" id="GO:0019867">
    <property type="term" value="C:outer membrane"/>
    <property type="evidence" value="ECO:0007669"/>
    <property type="project" value="InterPro"/>
</dbReference>
<dbReference type="Gene3D" id="3.30.160.150">
    <property type="entry name" value="Lipoprotein like domain"/>
    <property type="match status" value="1"/>
</dbReference>
<evidence type="ECO:0000313" key="1">
    <source>
        <dbReference type="EMBL" id="TPE52061.1"/>
    </source>
</evidence>
<evidence type="ECO:0008006" key="3">
    <source>
        <dbReference type="Google" id="ProtNLM"/>
    </source>
</evidence>
<name>A0A501WYF7_9RHOB</name>